<organism evidence="2 3">
    <name type="scientific">Bosea rubneri</name>
    <dbReference type="NCBI Taxonomy" id="3075434"/>
    <lineage>
        <taxon>Bacteria</taxon>
        <taxon>Pseudomonadati</taxon>
        <taxon>Pseudomonadota</taxon>
        <taxon>Alphaproteobacteria</taxon>
        <taxon>Hyphomicrobiales</taxon>
        <taxon>Boseaceae</taxon>
        <taxon>Bosea</taxon>
    </lineage>
</organism>
<evidence type="ECO:0000313" key="2">
    <source>
        <dbReference type="EMBL" id="MDU0343590.1"/>
    </source>
</evidence>
<feature type="compositionally biased region" description="Basic residues" evidence="1">
    <location>
        <begin position="88"/>
        <end position="101"/>
    </location>
</feature>
<dbReference type="Proteomes" id="UP001254257">
    <property type="component" value="Unassembled WGS sequence"/>
</dbReference>
<evidence type="ECO:0000313" key="3">
    <source>
        <dbReference type="Proteomes" id="UP001254257"/>
    </source>
</evidence>
<evidence type="ECO:0000256" key="1">
    <source>
        <dbReference type="SAM" id="MobiDB-lite"/>
    </source>
</evidence>
<comment type="caution">
    <text evidence="2">The sequence shown here is derived from an EMBL/GenBank/DDBJ whole genome shotgun (WGS) entry which is preliminary data.</text>
</comment>
<reference evidence="2 3" key="1">
    <citation type="submission" date="2023-09" db="EMBL/GenBank/DDBJ databases">
        <title>Whole genome shotgun sequencing (WGS) of Bosea sp. ZW T0_25, isolated from stored onions (Allium cepa).</title>
        <authorList>
            <person name="Stoll D.A."/>
            <person name="Huch M."/>
        </authorList>
    </citation>
    <scope>NUCLEOTIDE SEQUENCE [LARGE SCALE GENOMIC DNA]</scope>
    <source>
        <strain evidence="2 3">ZW T0_25</strain>
    </source>
</reference>
<sequence length="129" mass="14132">MPFGTGGKPKRSASRREFSRAQKVAMIMRALTGAGRILCEVRGLNITGKAHEFDHIIPGCVLERDCCHRGPGGKTATDLADIAEAKRREAKHSGVRSRPRLTGRGFALSEPQRSASRPLSKPAAWRRED</sequence>
<keyword evidence="3" id="KW-1185">Reference proteome</keyword>
<accession>A0ABU3SGS4</accession>
<protein>
    <recommendedName>
        <fullName evidence="4">HNH endonuclease</fullName>
    </recommendedName>
</protein>
<feature type="region of interest" description="Disordered" evidence="1">
    <location>
        <begin position="87"/>
        <end position="129"/>
    </location>
</feature>
<dbReference type="EMBL" id="JAWDID010000075">
    <property type="protein sequence ID" value="MDU0343590.1"/>
    <property type="molecule type" value="Genomic_DNA"/>
</dbReference>
<evidence type="ECO:0008006" key="4">
    <source>
        <dbReference type="Google" id="ProtNLM"/>
    </source>
</evidence>
<proteinExistence type="predicted"/>
<name>A0ABU3SGS4_9HYPH</name>
<dbReference type="RefSeq" id="WP_316021297.1">
    <property type="nucleotide sequence ID" value="NZ_JAWDID010000075.1"/>
</dbReference>
<gene>
    <name evidence="2" type="ORF">RKE40_27195</name>
</gene>